<dbReference type="Proteomes" id="UP000326759">
    <property type="component" value="Unassembled WGS sequence"/>
</dbReference>
<dbReference type="OrthoDB" id="45365at2759"/>
<dbReference type="GO" id="GO:0005829">
    <property type="term" value="C:cytosol"/>
    <property type="evidence" value="ECO:0007669"/>
    <property type="project" value="TreeGrafter"/>
</dbReference>
<dbReference type="PROSITE" id="PS50097">
    <property type="entry name" value="BTB"/>
    <property type="match status" value="1"/>
</dbReference>
<dbReference type="SUPFAM" id="SSF54695">
    <property type="entry name" value="POZ domain"/>
    <property type="match status" value="1"/>
</dbReference>
<dbReference type="PANTHER" id="PTHR45774:SF3">
    <property type="entry name" value="BTB (POZ) DOMAIN-CONTAINING 2B-RELATED"/>
    <property type="match status" value="1"/>
</dbReference>
<sequence>MAMATSSGNLDWQIGLKCVKDRASKVLDSGQWSDCVFIVGTEGRQETIQAHKLILAMASPVFEAMFYGICTLMKINFLSFDQVCEICYAAKKYMIPPLVEECTKYIWKDLHPGNVCRAFAFVRLFEEPRLLEQCMQMIKTLTEDVVRDQSFEEVDTNTLKAILSQETLNVGEMDLWDGVVRWSKQECIRQSLDVNPVSQRKVMQDLLPLFSYTRGCYSVC</sequence>
<proteinExistence type="predicted"/>
<dbReference type="SMART" id="SM00875">
    <property type="entry name" value="BACK"/>
    <property type="match status" value="1"/>
</dbReference>
<dbReference type="Gene3D" id="3.30.710.10">
    <property type="entry name" value="Potassium Channel Kv1.1, Chain A"/>
    <property type="match status" value="2"/>
</dbReference>
<dbReference type="GO" id="GO:0000932">
    <property type="term" value="C:P-body"/>
    <property type="evidence" value="ECO:0007669"/>
    <property type="project" value="TreeGrafter"/>
</dbReference>
<comment type="caution">
    <text evidence="2">The sequence shown here is derived from an EMBL/GenBank/DDBJ whole genome shotgun (WGS) entry which is preliminary data.</text>
</comment>
<dbReference type="InterPro" id="IPR011705">
    <property type="entry name" value="BACK"/>
</dbReference>
<dbReference type="Pfam" id="PF00651">
    <property type="entry name" value="BTB"/>
    <property type="match status" value="1"/>
</dbReference>
<dbReference type="InterPro" id="IPR000210">
    <property type="entry name" value="BTB/POZ_dom"/>
</dbReference>
<gene>
    <name evidence="2" type="primary">Btbd6_0</name>
    <name evidence="2" type="ORF">Anas_01458</name>
</gene>
<organism evidence="2 3">
    <name type="scientific">Armadillidium nasatum</name>
    <dbReference type="NCBI Taxonomy" id="96803"/>
    <lineage>
        <taxon>Eukaryota</taxon>
        <taxon>Metazoa</taxon>
        <taxon>Ecdysozoa</taxon>
        <taxon>Arthropoda</taxon>
        <taxon>Crustacea</taxon>
        <taxon>Multicrustacea</taxon>
        <taxon>Malacostraca</taxon>
        <taxon>Eumalacostraca</taxon>
        <taxon>Peracarida</taxon>
        <taxon>Isopoda</taxon>
        <taxon>Oniscidea</taxon>
        <taxon>Crinocheta</taxon>
        <taxon>Armadillidiidae</taxon>
        <taxon>Armadillidium</taxon>
    </lineage>
</organism>
<dbReference type="EMBL" id="SEYY01001082">
    <property type="protein sequence ID" value="KAB7505868.1"/>
    <property type="molecule type" value="Genomic_DNA"/>
</dbReference>
<dbReference type="PANTHER" id="PTHR45774">
    <property type="entry name" value="BTB/POZ DOMAIN-CONTAINING"/>
    <property type="match status" value="1"/>
</dbReference>
<reference evidence="2 3" key="1">
    <citation type="journal article" date="2019" name="PLoS Biol.">
        <title>Sex chromosomes control vertical transmission of feminizing Wolbachia symbionts in an isopod.</title>
        <authorList>
            <person name="Becking T."/>
            <person name="Chebbi M.A."/>
            <person name="Giraud I."/>
            <person name="Moumen B."/>
            <person name="Laverre T."/>
            <person name="Caubet Y."/>
            <person name="Peccoud J."/>
            <person name="Gilbert C."/>
            <person name="Cordaux R."/>
        </authorList>
    </citation>
    <scope>NUCLEOTIDE SEQUENCE [LARGE SCALE GENOMIC DNA]</scope>
    <source>
        <strain evidence="2">ANa2</strain>
        <tissue evidence="2">Whole body excluding digestive tract and cuticle</tissue>
    </source>
</reference>
<evidence type="ECO:0000259" key="1">
    <source>
        <dbReference type="PROSITE" id="PS50097"/>
    </source>
</evidence>
<evidence type="ECO:0000313" key="2">
    <source>
        <dbReference type="EMBL" id="KAB7505868.1"/>
    </source>
</evidence>
<dbReference type="GO" id="GO:0022008">
    <property type="term" value="P:neurogenesis"/>
    <property type="evidence" value="ECO:0007669"/>
    <property type="project" value="TreeGrafter"/>
</dbReference>
<dbReference type="SMART" id="SM00225">
    <property type="entry name" value="BTB"/>
    <property type="match status" value="1"/>
</dbReference>
<dbReference type="Pfam" id="PF07707">
    <property type="entry name" value="BACK"/>
    <property type="match status" value="1"/>
</dbReference>
<dbReference type="InterPro" id="IPR011333">
    <property type="entry name" value="SKP1/BTB/POZ_sf"/>
</dbReference>
<feature type="domain" description="BTB" evidence="1">
    <location>
        <begin position="33"/>
        <end position="66"/>
    </location>
</feature>
<accession>A0A5N5TIA7</accession>
<evidence type="ECO:0000313" key="3">
    <source>
        <dbReference type="Proteomes" id="UP000326759"/>
    </source>
</evidence>
<name>A0A5N5TIA7_9CRUS</name>
<dbReference type="Gene3D" id="1.25.40.420">
    <property type="match status" value="1"/>
</dbReference>
<dbReference type="AlphaFoldDB" id="A0A5N5TIA7"/>
<protein>
    <submittedName>
        <fullName evidence="2">BTB/POZ domain-containing protein 6</fullName>
    </submittedName>
</protein>
<keyword evidence="3" id="KW-1185">Reference proteome</keyword>